<keyword evidence="2" id="KW-1185">Reference proteome</keyword>
<gene>
    <name evidence="1" type="ORF">KUDE01_013988</name>
</gene>
<dbReference type="EMBL" id="JASDAP010000017">
    <property type="protein sequence ID" value="KAK1889311.1"/>
    <property type="molecule type" value="Genomic_DNA"/>
</dbReference>
<protein>
    <submittedName>
        <fullName evidence="1">Queuine tRNA-ribosyltransferase</fullName>
    </submittedName>
</protein>
<evidence type="ECO:0000313" key="2">
    <source>
        <dbReference type="Proteomes" id="UP001228049"/>
    </source>
</evidence>
<reference evidence="1" key="1">
    <citation type="submission" date="2023-04" db="EMBL/GenBank/DDBJ databases">
        <title>Chromosome-level genome of Chaenocephalus aceratus.</title>
        <authorList>
            <person name="Park H."/>
        </authorList>
    </citation>
    <scope>NUCLEOTIDE SEQUENCE</scope>
    <source>
        <strain evidence="1">DE</strain>
        <tissue evidence="1">Muscle</tissue>
    </source>
</reference>
<dbReference type="AlphaFoldDB" id="A0AAD9F5U8"/>
<proteinExistence type="predicted"/>
<accession>A0AAD9F5U8</accession>
<comment type="caution">
    <text evidence="1">The sequence shown here is derived from an EMBL/GenBank/DDBJ whole genome shotgun (WGS) entry which is preliminary data.</text>
</comment>
<name>A0AAD9F5U8_DISEL</name>
<sequence>MAKKQSDPVCSCITYRSSVPIVHERCFWKITVYDASCWKSHRLGRGADWPWVVAVT</sequence>
<feature type="non-terminal residue" evidence="1">
    <location>
        <position position="56"/>
    </location>
</feature>
<evidence type="ECO:0000313" key="1">
    <source>
        <dbReference type="EMBL" id="KAK1889311.1"/>
    </source>
</evidence>
<organism evidence="1 2">
    <name type="scientific">Dissostichus eleginoides</name>
    <name type="common">Patagonian toothfish</name>
    <name type="synonym">Dissostichus amissus</name>
    <dbReference type="NCBI Taxonomy" id="100907"/>
    <lineage>
        <taxon>Eukaryota</taxon>
        <taxon>Metazoa</taxon>
        <taxon>Chordata</taxon>
        <taxon>Craniata</taxon>
        <taxon>Vertebrata</taxon>
        <taxon>Euteleostomi</taxon>
        <taxon>Actinopterygii</taxon>
        <taxon>Neopterygii</taxon>
        <taxon>Teleostei</taxon>
        <taxon>Neoteleostei</taxon>
        <taxon>Acanthomorphata</taxon>
        <taxon>Eupercaria</taxon>
        <taxon>Perciformes</taxon>
        <taxon>Notothenioidei</taxon>
        <taxon>Nototheniidae</taxon>
        <taxon>Dissostichus</taxon>
    </lineage>
</organism>
<dbReference type="Proteomes" id="UP001228049">
    <property type="component" value="Unassembled WGS sequence"/>
</dbReference>